<accession>M7CJG6</accession>
<protein>
    <submittedName>
        <fullName evidence="1">Uncharacterized protein</fullName>
    </submittedName>
</protein>
<gene>
    <name evidence="1" type="ORF">UY3_01586</name>
</gene>
<sequence>MNNLYTIQPKAAFVAGPQQPYRPLRQKYSDGRKKTFNVTIATVTGKSKALYVQDSGRDFVLFSQQMNDKSGVALKSRSQFQVTGTVDEIRRYWPPGAIPECSLVTALDNTLNSDALARCKCFNTAPINSVPEADPD</sequence>
<reference evidence="2" key="1">
    <citation type="journal article" date="2013" name="Nat. Genet.">
        <title>The draft genomes of soft-shell turtle and green sea turtle yield insights into the development and evolution of the turtle-specific body plan.</title>
        <authorList>
            <person name="Wang Z."/>
            <person name="Pascual-Anaya J."/>
            <person name="Zadissa A."/>
            <person name="Li W."/>
            <person name="Niimura Y."/>
            <person name="Huang Z."/>
            <person name="Li C."/>
            <person name="White S."/>
            <person name="Xiong Z."/>
            <person name="Fang D."/>
            <person name="Wang B."/>
            <person name="Ming Y."/>
            <person name="Chen Y."/>
            <person name="Zheng Y."/>
            <person name="Kuraku S."/>
            <person name="Pignatelli M."/>
            <person name="Herrero J."/>
            <person name="Beal K."/>
            <person name="Nozawa M."/>
            <person name="Li Q."/>
            <person name="Wang J."/>
            <person name="Zhang H."/>
            <person name="Yu L."/>
            <person name="Shigenobu S."/>
            <person name="Wang J."/>
            <person name="Liu J."/>
            <person name="Flicek P."/>
            <person name="Searle S."/>
            <person name="Wang J."/>
            <person name="Kuratani S."/>
            <person name="Yin Y."/>
            <person name="Aken B."/>
            <person name="Zhang G."/>
            <person name="Irie N."/>
        </authorList>
    </citation>
    <scope>NUCLEOTIDE SEQUENCE [LARGE SCALE GENOMIC DNA]</scope>
</reference>
<organism evidence="1 2">
    <name type="scientific">Chelonia mydas</name>
    <name type="common">Green sea-turtle</name>
    <name type="synonym">Chelonia agassizi</name>
    <dbReference type="NCBI Taxonomy" id="8469"/>
    <lineage>
        <taxon>Eukaryota</taxon>
        <taxon>Metazoa</taxon>
        <taxon>Chordata</taxon>
        <taxon>Craniata</taxon>
        <taxon>Vertebrata</taxon>
        <taxon>Euteleostomi</taxon>
        <taxon>Archelosauria</taxon>
        <taxon>Testudinata</taxon>
        <taxon>Testudines</taxon>
        <taxon>Cryptodira</taxon>
        <taxon>Durocryptodira</taxon>
        <taxon>Americhelydia</taxon>
        <taxon>Chelonioidea</taxon>
        <taxon>Cheloniidae</taxon>
        <taxon>Chelonia</taxon>
    </lineage>
</organism>
<proteinExistence type="predicted"/>
<evidence type="ECO:0000313" key="2">
    <source>
        <dbReference type="Proteomes" id="UP000031443"/>
    </source>
</evidence>
<dbReference type="Proteomes" id="UP000031443">
    <property type="component" value="Unassembled WGS sequence"/>
</dbReference>
<evidence type="ECO:0000313" key="1">
    <source>
        <dbReference type="EMBL" id="EMP41167.1"/>
    </source>
</evidence>
<keyword evidence="2" id="KW-1185">Reference proteome</keyword>
<name>M7CJG6_CHEMY</name>
<dbReference type="AlphaFoldDB" id="M7CJG6"/>
<dbReference type="EMBL" id="KB497515">
    <property type="protein sequence ID" value="EMP41167.1"/>
    <property type="molecule type" value="Genomic_DNA"/>
</dbReference>